<reference evidence="11" key="1">
    <citation type="submission" date="2017-01" db="EMBL/GenBank/DDBJ databases">
        <authorList>
            <person name="Varghese N."/>
            <person name="Submissions S."/>
        </authorList>
    </citation>
    <scope>NUCLEOTIDE SEQUENCE [LARGE SCALE GENOMIC DNA]</scope>
    <source>
        <strain evidence="11">DSM 29430</strain>
    </source>
</reference>
<feature type="chain" id="PRO_5012365379" evidence="8">
    <location>
        <begin position="32"/>
        <end position="537"/>
    </location>
</feature>
<dbReference type="InterPro" id="IPR038063">
    <property type="entry name" value="Transpep_catalytic_dom"/>
</dbReference>
<keyword evidence="11" id="KW-1185">Reference proteome</keyword>
<evidence type="ECO:0000256" key="3">
    <source>
        <dbReference type="ARBA" id="ARBA00022679"/>
    </source>
</evidence>
<keyword evidence="8" id="KW-0732">Signal</keyword>
<evidence type="ECO:0000256" key="7">
    <source>
        <dbReference type="PROSITE-ProRule" id="PRU01373"/>
    </source>
</evidence>
<dbReference type="InterPro" id="IPR045380">
    <property type="entry name" value="LD_TPept_scaffold_dom"/>
</dbReference>
<accession>A0A1N7LCD0</accession>
<evidence type="ECO:0000313" key="11">
    <source>
        <dbReference type="Proteomes" id="UP000186684"/>
    </source>
</evidence>
<feature type="domain" description="L,D-TPase catalytic" evidence="9">
    <location>
        <begin position="298"/>
        <end position="473"/>
    </location>
</feature>
<proteinExistence type="inferred from homology"/>
<dbReference type="Gene3D" id="1.10.101.10">
    <property type="entry name" value="PGBD-like superfamily/PGBD"/>
    <property type="match status" value="1"/>
</dbReference>
<feature type="signal peptide" evidence="8">
    <location>
        <begin position="1"/>
        <end position="31"/>
    </location>
</feature>
<dbReference type="Pfam" id="PF01471">
    <property type="entry name" value="PG_binding_1"/>
    <property type="match status" value="1"/>
</dbReference>
<dbReference type="GO" id="GO:0008360">
    <property type="term" value="P:regulation of cell shape"/>
    <property type="evidence" value="ECO:0007669"/>
    <property type="project" value="UniProtKB-UniRule"/>
</dbReference>
<dbReference type="InterPro" id="IPR036365">
    <property type="entry name" value="PGBD-like_sf"/>
</dbReference>
<keyword evidence="6 7" id="KW-0961">Cell wall biogenesis/degradation</keyword>
<evidence type="ECO:0000256" key="2">
    <source>
        <dbReference type="ARBA" id="ARBA00005992"/>
    </source>
</evidence>
<dbReference type="PANTHER" id="PTHR41533">
    <property type="entry name" value="L,D-TRANSPEPTIDASE HI_1667-RELATED"/>
    <property type="match status" value="1"/>
</dbReference>
<sequence>MSVRLPRALKPLAMAGALALGVAVAPAPATAQVTAFKQAVAETVADHDGLSDFYRTRLFEPVWTGPGELDRQRRAFLLDAMRRAPSHGIPAARHDADALYRKLRDARTPRDRGLAEIALSKAYLRLAHDLQTGILDPREAASGIKRDPQQRSPEELLARLMNEDPRALFRSLAPQSPEYIRLMATRVALETRRARGGWGKPVNASSLEPGQSGAAVVDLRNRLIAMGYLGHTSTALYDKAIEAAVRDFQRDHGMEEDGVAGAATLKAINVGIDERLKSVIVAMERERWMNMPGGLGDRHIKVNLTEFVARIYDDDKVTFETRSVIGKNLSTHQTPEFSDVMEHMEINPSWYVPRSIIVNEYLPALRRNPGAAGHLRIVDSRGRTVNRGRGFSQYSASSFPYSMQQPPGPKNALGTVKFMFPNRYNIYLHDTPAKSLFSRDVRAFSHGCIRLNDPHDFAYALLAPQEADPESFFQAKLRTGVTQRVVLDKQVPVHLIYRTAFTTAKGRTQFRDDIYGRDAQIWRALEAAGVSLGDLQS</sequence>
<evidence type="ECO:0000256" key="1">
    <source>
        <dbReference type="ARBA" id="ARBA00004752"/>
    </source>
</evidence>
<keyword evidence="3" id="KW-0808">Transferase</keyword>
<dbReference type="Proteomes" id="UP000186684">
    <property type="component" value="Unassembled WGS sequence"/>
</dbReference>
<dbReference type="InterPro" id="IPR036366">
    <property type="entry name" value="PGBDSf"/>
</dbReference>
<dbReference type="EMBL" id="FTOQ01000002">
    <property type="protein sequence ID" value="SIS71447.1"/>
    <property type="molecule type" value="Genomic_DNA"/>
</dbReference>
<evidence type="ECO:0000256" key="5">
    <source>
        <dbReference type="ARBA" id="ARBA00022984"/>
    </source>
</evidence>
<dbReference type="GO" id="GO:0009252">
    <property type="term" value="P:peptidoglycan biosynthetic process"/>
    <property type="evidence" value="ECO:0007669"/>
    <property type="project" value="UniProtKB-UniPathway"/>
</dbReference>
<dbReference type="Pfam" id="PF20142">
    <property type="entry name" value="Scaffold"/>
    <property type="match status" value="1"/>
</dbReference>
<comment type="pathway">
    <text evidence="1 7">Cell wall biogenesis; peptidoglycan biosynthesis.</text>
</comment>
<dbReference type="Pfam" id="PF03734">
    <property type="entry name" value="YkuD"/>
    <property type="match status" value="1"/>
</dbReference>
<evidence type="ECO:0000256" key="6">
    <source>
        <dbReference type="ARBA" id="ARBA00023316"/>
    </source>
</evidence>
<dbReference type="InterPro" id="IPR005490">
    <property type="entry name" value="LD_TPept_cat_dom"/>
</dbReference>
<dbReference type="AlphaFoldDB" id="A0A1N7LCD0"/>
<dbReference type="InterPro" id="IPR052905">
    <property type="entry name" value="LD-transpeptidase_YkuD-like"/>
</dbReference>
<evidence type="ECO:0000313" key="10">
    <source>
        <dbReference type="EMBL" id="SIS71447.1"/>
    </source>
</evidence>
<name>A0A1N7LCD0_9RHOB</name>
<comment type="similarity">
    <text evidence="2">Belongs to the YkuD family.</text>
</comment>
<gene>
    <name evidence="10" type="ORF">SAMN05421759_102575</name>
</gene>
<dbReference type="SUPFAM" id="SSF47090">
    <property type="entry name" value="PGBD-like"/>
    <property type="match status" value="1"/>
</dbReference>
<dbReference type="InterPro" id="IPR002477">
    <property type="entry name" value="Peptidoglycan-bd-like"/>
</dbReference>
<dbReference type="CDD" id="cd16913">
    <property type="entry name" value="YkuD_like"/>
    <property type="match status" value="1"/>
</dbReference>
<evidence type="ECO:0000256" key="4">
    <source>
        <dbReference type="ARBA" id="ARBA00022960"/>
    </source>
</evidence>
<dbReference type="GO" id="GO:0071555">
    <property type="term" value="P:cell wall organization"/>
    <property type="evidence" value="ECO:0007669"/>
    <property type="project" value="UniProtKB-UniRule"/>
</dbReference>
<dbReference type="UniPathway" id="UPA00219"/>
<dbReference type="PROSITE" id="PS52029">
    <property type="entry name" value="LD_TPASE"/>
    <property type="match status" value="1"/>
</dbReference>
<dbReference type="SUPFAM" id="SSF141523">
    <property type="entry name" value="L,D-transpeptidase catalytic domain-like"/>
    <property type="match status" value="1"/>
</dbReference>
<protein>
    <submittedName>
        <fullName evidence="10">Murein L,D-transpeptidase YcbB/YkuD</fullName>
    </submittedName>
</protein>
<feature type="active site" description="Nucleophile" evidence="7">
    <location>
        <position position="448"/>
    </location>
</feature>
<dbReference type="Gene3D" id="2.40.440.10">
    <property type="entry name" value="L,D-transpeptidase catalytic domain-like"/>
    <property type="match status" value="1"/>
</dbReference>
<dbReference type="GO" id="GO:0004180">
    <property type="term" value="F:carboxypeptidase activity"/>
    <property type="evidence" value="ECO:0007669"/>
    <property type="project" value="UniProtKB-ARBA"/>
</dbReference>
<dbReference type="GO" id="GO:0016740">
    <property type="term" value="F:transferase activity"/>
    <property type="evidence" value="ECO:0007669"/>
    <property type="project" value="UniProtKB-KW"/>
</dbReference>
<evidence type="ECO:0000259" key="9">
    <source>
        <dbReference type="PROSITE" id="PS52029"/>
    </source>
</evidence>
<keyword evidence="4 7" id="KW-0133">Cell shape</keyword>
<dbReference type="PANTHER" id="PTHR41533:SF2">
    <property type="entry name" value="BLR7131 PROTEIN"/>
    <property type="match status" value="1"/>
</dbReference>
<keyword evidence="5 7" id="KW-0573">Peptidoglycan synthesis</keyword>
<organism evidence="10 11">
    <name type="scientific">Roseivivax lentus</name>
    <dbReference type="NCBI Taxonomy" id="633194"/>
    <lineage>
        <taxon>Bacteria</taxon>
        <taxon>Pseudomonadati</taxon>
        <taxon>Pseudomonadota</taxon>
        <taxon>Alphaproteobacteria</taxon>
        <taxon>Rhodobacterales</taxon>
        <taxon>Roseobacteraceae</taxon>
        <taxon>Roseivivax</taxon>
    </lineage>
</organism>
<evidence type="ECO:0000256" key="8">
    <source>
        <dbReference type="SAM" id="SignalP"/>
    </source>
</evidence>
<dbReference type="STRING" id="633194.SAMN05421759_102575"/>
<feature type="active site" description="Proton donor/acceptor" evidence="7">
    <location>
        <position position="429"/>
    </location>
</feature>
<dbReference type="RefSeq" id="WP_234990174.1">
    <property type="nucleotide sequence ID" value="NZ_FTOQ01000002.1"/>
</dbReference>